<dbReference type="InterPro" id="IPR022192">
    <property type="entry name" value="SUV3_C"/>
</dbReference>
<reference evidence="13 14" key="1">
    <citation type="submission" date="2014-06" db="EMBL/GenBank/DDBJ databases">
        <authorList>
            <person name="Swart Estienne"/>
        </authorList>
    </citation>
    <scope>NUCLEOTIDE SEQUENCE [LARGE SCALE GENOMIC DNA]</scope>
    <source>
        <strain evidence="13 14">130c</strain>
    </source>
</reference>
<dbReference type="InterPro" id="IPR044774">
    <property type="entry name" value="Suv3_DEXQc"/>
</dbReference>
<comment type="catalytic activity">
    <reaction evidence="9">
        <text>ATP + H2O = ADP + phosphate + H(+)</text>
        <dbReference type="Rhea" id="RHEA:13065"/>
        <dbReference type="ChEBI" id="CHEBI:15377"/>
        <dbReference type="ChEBI" id="CHEBI:15378"/>
        <dbReference type="ChEBI" id="CHEBI:30616"/>
        <dbReference type="ChEBI" id="CHEBI:43474"/>
        <dbReference type="ChEBI" id="CHEBI:456216"/>
        <dbReference type="EC" id="3.6.4.13"/>
    </reaction>
</comment>
<dbReference type="SUPFAM" id="SSF52540">
    <property type="entry name" value="P-loop containing nucleoside triphosphate hydrolases"/>
    <property type="match status" value="1"/>
</dbReference>
<keyword evidence="14" id="KW-1185">Reference proteome</keyword>
<evidence type="ECO:0000256" key="8">
    <source>
        <dbReference type="ARBA" id="ARBA00023128"/>
    </source>
</evidence>
<dbReference type="Pfam" id="PF12513">
    <property type="entry name" value="SUV3_C"/>
    <property type="match status" value="1"/>
</dbReference>
<evidence type="ECO:0000256" key="10">
    <source>
        <dbReference type="SAM" id="MobiDB-lite"/>
    </source>
</evidence>
<dbReference type="FunFam" id="3.40.50.300:FF:000269">
    <property type="entry name" value="ATP-dependent RNA helicase SUPV3L1, mitochondrial"/>
    <property type="match status" value="1"/>
</dbReference>
<dbReference type="CDD" id="cd17913">
    <property type="entry name" value="DEXQc_Suv3"/>
    <property type="match status" value="1"/>
</dbReference>
<protein>
    <recommendedName>
        <fullName evidence="2">RNA helicase</fullName>
        <ecNumber evidence="2">3.6.4.13</ecNumber>
    </recommendedName>
</protein>
<gene>
    <name evidence="13" type="primary">Contig9900.g10588</name>
    <name evidence="13" type="ORF">STYLEM_12238</name>
</gene>
<evidence type="ECO:0000313" key="13">
    <source>
        <dbReference type="EMBL" id="CDW83196.1"/>
    </source>
</evidence>
<evidence type="ECO:0000256" key="2">
    <source>
        <dbReference type="ARBA" id="ARBA00012552"/>
    </source>
</evidence>
<dbReference type="Gene3D" id="1.20.272.40">
    <property type="match status" value="2"/>
</dbReference>
<dbReference type="Pfam" id="PF22527">
    <property type="entry name" value="DEXQc_Suv3"/>
    <property type="match status" value="1"/>
</dbReference>
<sequence>MHEVEDRIITLHEAMRELIDTNDQLFQYKIRLTEKELEITQIQDEILKDCELKDQQDDQNIVAYYYKQMDESDQKNGIRSKKKLQNDIFMIESENQQPNINMLQSKQLFDLKLMFVVNLSVKKFLMQREWRMKQRRSRIWLYQQPSNLDMAVGRTKSMRMEDSKQENMIDSITYQKGSALRIVDLESKQYEEKRKQKQQSKKKNIDRSNLEKYGQVGKDNKERTIANFQMPFANYSQKTKESKVFRKEGKEFQPIDYIFQATVDQKEFEKPKKNYDESIKSKQRHFFKTEHHKYDYDENTARVYNKEETIRSKGINEKEYLLELMFRRDFAKYMLETYQILPQLIDKKKVKKFIAEIQMNKKYQNHIDNWNQQSKDQKVIKYFKLEYEASQQLHLLTDLTMPHEWFPEARQMKRKFIYHMGPTNSGKTRGAIQRLMESRNGIYCAPLRLLAWEISEKLSNNGIACSLLTGQERQMAPDSTHLSCTIEMTDLQNEYDVAVIDEIQLIEDPDRGSAWTNCILGLKAKEIHICGEERALKLIHDLVQDTEDDLEVKQYTRLSTLNVEHQSVKSFNDFKPGDCIVAFGRRSLFQIKNSINSYYKNKNGIDTNYCAIIYGALPPETKKTQAFMFNNRASDIKYLLATDAVFISFSCLQSQVGMGLNLNISRVIFTTLEKSVKGQKTQITNNQLKQIAGRAGRYIDDGFVTAFKQKDLQRIRQVIGSQEKAKKRTTQEQNEDSYEFDEYSLRESTEVIDNILNLDDTDESDQEINLKISRSVIQEDKVEGRQSLNEVIIENVTSYSEQSEQEKVKKMVFTPNQKDIQKACLFPNFNMIQQFASDLELQEQKRIHLSEVIQKFESLAQLGKKYFAKDTRDICQLSDALEGIPGLEIKDHFNFSLSPLKTSIKTKDKIKLITLRNMAIDYVDYGTVRLPDNFTLSNELFQREQYNENDLEVFERIHNILEVYLWLSNKYPQAFVETDLCNILVEKVCKIIDQILLSKHQNSLFSNLNDGLN</sequence>
<accession>A0A078AMQ3</accession>
<feature type="domain" description="ATP-dependent RNA helicase SUV3 C-terminal" evidence="11">
    <location>
        <begin position="952"/>
        <end position="997"/>
    </location>
</feature>
<dbReference type="InterPro" id="IPR055206">
    <property type="entry name" value="DEXQc_SUV3"/>
</dbReference>
<keyword evidence="3" id="KW-0547">Nucleotide-binding</keyword>
<feature type="region of interest" description="Disordered" evidence="10">
    <location>
        <begin position="190"/>
        <end position="213"/>
    </location>
</feature>
<evidence type="ECO:0000259" key="11">
    <source>
        <dbReference type="Pfam" id="PF12513"/>
    </source>
</evidence>
<dbReference type="InterPro" id="IPR050699">
    <property type="entry name" value="RNA-DNA_Helicase"/>
</dbReference>
<dbReference type="GO" id="GO:0000965">
    <property type="term" value="P:mitochondrial RNA 3'-end processing"/>
    <property type="evidence" value="ECO:0007669"/>
    <property type="project" value="TreeGrafter"/>
</dbReference>
<dbReference type="GO" id="GO:0005524">
    <property type="term" value="F:ATP binding"/>
    <property type="evidence" value="ECO:0007669"/>
    <property type="project" value="UniProtKB-KW"/>
</dbReference>
<dbReference type="EMBL" id="CCKQ01011628">
    <property type="protein sequence ID" value="CDW83196.1"/>
    <property type="molecule type" value="Genomic_DNA"/>
</dbReference>
<evidence type="ECO:0000259" key="12">
    <source>
        <dbReference type="Pfam" id="PF22527"/>
    </source>
</evidence>
<dbReference type="AlphaFoldDB" id="A0A078AMQ3"/>
<dbReference type="InterPro" id="IPR027417">
    <property type="entry name" value="P-loop_NTPase"/>
</dbReference>
<dbReference type="PANTHER" id="PTHR12131">
    <property type="entry name" value="ATP-DEPENDENT RNA AND DNA HELICASE"/>
    <property type="match status" value="1"/>
</dbReference>
<keyword evidence="6" id="KW-0067">ATP-binding</keyword>
<dbReference type="GO" id="GO:0045025">
    <property type="term" value="C:mitochondrial degradosome"/>
    <property type="evidence" value="ECO:0007669"/>
    <property type="project" value="TreeGrafter"/>
</dbReference>
<evidence type="ECO:0000256" key="6">
    <source>
        <dbReference type="ARBA" id="ARBA00022840"/>
    </source>
</evidence>
<dbReference type="GO" id="GO:0003724">
    <property type="term" value="F:RNA helicase activity"/>
    <property type="evidence" value="ECO:0007669"/>
    <property type="project" value="UniProtKB-EC"/>
</dbReference>
<name>A0A078AMQ3_STYLE</name>
<evidence type="ECO:0000313" key="14">
    <source>
        <dbReference type="Proteomes" id="UP000039865"/>
    </source>
</evidence>
<dbReference type="Gene3D" id="1.20.58.1080">
    <property type="match status" value="1"/>
</dbReference>
<feature type="domain" description="ATP-dependent RNA helicase SUV3 DEXQ-box helicase" evidence="12">
    <location>
        <begin position="402"/>
        <end position="555"/>
    </location>
</feature>
<evidence type="ECO:0000256" key="4">
    <source>
        <dbReference type="ARBA" id="ARBA00022801"/>
    </source>
</evidence>
<dbReference type="GO" id="GO:0016787">
    <property type="term" value="F:hydrolase activity"/>
    <property type="evidence" value="ECO:0007669"/>
    <property type="project" value="UniProtKB-KW"/>
</dbReference>
<proteinExistence type="predicted"/>
<dbReference type="OrthoDB" id="6692397at2759"/>
<keyword evidence="5 13" id="KW-0347">Helicase</keyword>
<evidence type="ECO:0000256" key="9">
    <source>
        <dbReference type="ARBA" id="ARBA00047984"/>
    </source>
</evidence>
<dbReference type="Proteomes" id="UP000039865">
    <property type="component" value="Unassembled WGS sequence"/>
</dbReference>
<evidence type="ECO:0000256" key="7">
    <source>
        <dbReference type="ARBA" id="ARBA00022946"/>
    </source>
</evidence>
<evidence type="ECO:0000256" key="3">
    <source>
        <dbReference type="ARBA" id="ARBA00022741"/>
    </source>
</evidence>
<organism evidence="13 14">
    <name type="scientific">Stylonychia lemnae</name>
    <name type="common">Ciliate</name>
    <dbReference type="NCBI Taxonomy" id="5949"/>
    <lineage>
        <taxon>Eukaryota</taxon>
        <taxon>Sar</taxon>
        <taxon>Alveolata</taxon>
        <taxon>Ciliophora</taxon>
        <taxon>Intramacronucleata</taxon>
        <taxon>Spirotrichea</taxon>
        <taxon>Stichotrichia</taxon>
        <taxon>Sporadotrichida</taxon>
        <taxon>Oxytrichidae</taxon>
        <taxon>Stylonychinae</taxon>
        <taxon>Stylonychia</taxon>
    </lineage>
</organism>
<dbReference type="Gene3D" id="3.40.50.300">
    <property type="entry name" value="P-loop containing nucleotide triphosphate hydrolases"/>
    <property type="match status" value="2"/>
</dbReference>
<keyword evidence="8" id="KW-0496">Mitochondrion</keyword>
<evidence type="ECO:0000256" key="1">
    <source>
        <dbReference type="ARBA" id="ARBA00004173"/>
    </source>
</evidence>
<dbReference type="InParanoid" id="A0A078AMQ3"/>
<dbReference type="EC" id="3.6.4.13" evidence="2"/>
<evidence type="ECO:0000256" key="5">
    <source>
        <dbReference type="ARBA" id="ARBA00022806"/>
    </source>
</evidence>
<dbReference type="PANTHER" id="PTHR12131:SF1">
    <property type="entry name" value="ATP-DEPENDENT RNA HELICASE SUPV3L1, MITOCHONDRIAL-RELATED"/>
    <property type="match status" value="1"/>
</dbReference>
<comment type="subcellular location">
    <subcellularLocation>
        <location evidence="1">Mitochondrion</location>
    </subcellularLocation>
</comment>
<keyword evidence="7" id="KW-0809">Transit peptide</keyword>
<keyword evidence="4" id="KW-0378">Hydrolase</keyword>